<dbReference type="GO" id="GO:0005524">
    <property type="term" value="F:ATP binding"/>
    <property type="evidence" value="ECO:0007669"/>
    <property type="project" value="UniProtKB-KW"/>
</dbReference>
<dbReference type="AlphaFoldDB" id="A0AAX4HNW0"/>
<dbReference type="InterPro" id="IPR003439">
    <property type="entry name" value="ABC_transporter-like_ATP-bd"/>
</dbReference>
<evidence type="ECO:0000256" key="2">
    <source>
        <dbReference type="ARBA" id="ARBA00022741"/>
    </source>
</evidence>
<name>A0AAX4HNW0_9BACT</name>
<dbReference type="CDD" id="cd03230">
    <property type="entry name" value="ABC_DR_subfamily_A"/>
    <property type="match status" value="1"/>
</dbReference>
<dbReference type="EMBL" id="CP139487">
    <property type="protein sequence ID" value="WPU64803.1"/>
    <property type="molecule type" value="Genomic_DNA"/>
</dbReference>
<keyword evidence="1" id="KW-0813">Transport</keyword>
<dbReference type="Proteomes" id="UP001324634">
    <property type="component" value="Chromosome"/>
</dbReference>
<organism evidence="5 6">
    <name type="scientific">Peredibacter starrii</name>
    <dbReference type="NCBI Taxonomy" id="28202"/>
    <lineage>
        <taxon>Bacteria</taxon>
        <taxon>Pseudomonadati</taxon>
        <taxon>Bdellovibrionota</taxon>
        <taxon>Bacteriovoracia</taxon>
        <taxon>Bacteriovoracales</taxon>
        <taxon>Bacteriovoracaceae</taxon>
        <taxon>Peredibacter</taxon>
    </lineage>
</organism>
<accession>A0AAX4HNW0</accession>
<dbReference type="PANTHER" id="PTHR42939:SF1">
    <property type="entry name" value="ABC TRANSPORTER ATP-BINDING PROTEIN ALBC-RELATED"/>
    <property type="match status" value="1"/>
</dbReference>
<sequence>MNIIEVKNLSMAFGANKVLEDISFNIKKGSFTALLGQNGSGKSTILNLLMGQLKLSKGECELFGQDIKKDPYELKNKIGLVTEKIRFDYPETIHKFMAEYAKLFNHFDLEYFYKLAQDVKLDLSKQFGSYSRGQKMQIVLMSALAQKPELLLIDEVTAVLDAYTRNYFITLLRQFTSQGGTVIITTNIVTEVQFYCSDVIFLNNKKIKFQTELAQIKSDFKKIRIKDGTHPVLQKKDCIWAGINSDGSQTYLVSKETFKSLDLNGIHEDKRSITLEDLYIYHSQSEEL</sequence>
<dbReference type="PANTHER" id="PTHR42939">
    <property type="entry name" value="ABC TRANSPORTER ATP-BINDING PROTEIN ALBC-RELATED"/>
    <property type="match status" value="1"/>
</dbReference>
<dbReference type="KEGG" id="psti:SOO65_19090"/>
<evidence type="ECO:0000256" key="1">
    <source>
        <dbReference type="ARBA" id="ARBA00022448"/>
    </source>
</evidence>
<protein>
    <submittedName>
        <fullName evidence="5">ABC transporter ATP-binding protein</fullName>
    </submittedName>
</protein>
<evidence type="ECO:0000256" key="3">
    <source>
        <dbReference type="ARBA" id="ARBA00022840"/>
    </source>
</evidence>
<proteinExistence type="predicted"/>
<dbReference type="SMART" id="SM00382">
    <property type="entry name" value="AAA"/>
    <property type="match status" value="1"/>
</dbReference>
<dbReference type="Pfam" id="PF00005">
    <property type="entry name" value="ABC_tran"/>
    <property type="match status" value="1"/>
</dbReference>
<dbReference type="PROSITE" id="PS50893">
    <property type="entry name" value="ABC_TRANSPORTER_2"/>
    <property type="match status" value="1"/>
</dbReference>
<keyword evidence="6" id="KW-1185">Reference proteome</keyword>
<evidence type="ECO:0000313" key="5">
    <source>
        <dbReference type="EMBL" id="WPU64803.1"/>
    </source>
</evidence>
<dbReference type="RefSeq" id="WP_321394308.1">
    <property type="nucleotide sequence ID" value="NZ_CP139487.1"/>
</dbReference>
<evidence type="ECO:0000259" key="4">
    <source>
        <dbReference type="PROSITE" id="PS50893"/>
    </source>
</evidence>
<evidence type="ECO:0000313" key="6">
    <source>
        <dbReference type="Proteomes" id="UP001324634"/>
    </source>
</evidence>
<reference evidence="5 6" key="1">
    <citation type="submission" date="2023-11" db="EMBL/GenBank/DDBJ databases">
        <title>Peredibacter starrii A3.12.</title>
        <authorList>
            <person name="Mitchell R.J."/>
        </authorList>
    </citation>
    <scope>NUCLEOTIDE SEQUENCE [LARGE SCALE GENOMIC DNA]</scope>
    <source>
        <strain evidence="5 6">A3.12</strain>
    </source>
</reference>
<dbReference type="Gene3D" id="3.40.50.300">
    <property type="entry name" value="P-loop containing nucleotide triphosphate hydrolases"/>
    <property type="match status" value="1"/>
</dbReference>
<gene>
    <name evidence="5" type="ORF">SOO65_19090</name>
</gene>
<dbReference type="InterPro" id="IPR003593">
    <property type="entry name" value="AAA+_ATPase"/>
</dbReference>
<dbReference type="InterPro" id="IPR051782">
    <property type="entry name" value="ABC_Transporter_VariousFunc"/>
</dbReference>
<feature type="domain" description="ABC transporter" evidence="4">
    <location>
        <begin position="4"/>
        <end position="229"/>
    </location>
</feature>
<keyword evidence="3 5" id="KW-0067">ATP-binding</keyword>
<dbReference type="InterPro" id="IPR027417">
    <property type="entry name" value="P-loop_NTPase"/>
</dbReference>
<keyword evidence="2" id="KW-0547">Nucleotide-binding</keyword>
<dbReference type="GO" id="GO:0016887">
    <property type="term" value="F:ATP hydrolysis activity"/>
    <property type="evidence" value="ECO:0007669"/>
    <property type="project" value="InterPro"/>
</dbReference>
<dbReference type="SUPFAM" id="SSF52540">
    <property type="entry name" value="P-loop containing nucleoside triphosphate hydrolases"/>
    <property type="match status" value="1"/>
</dbReference>